<evidence type="ECO:0000259" key="27">
    <source>
        <dbReference type="PROSITE" id="PS51194"/>
    </source>
</evidence>
<proteinExistence type="inferred from homology"/>
<feature type="compositionally biased region" description="Polar residues" evidence="24">
    <location>
        <begin position="277"/>
        <end position="296"/>
    </location>
</feature>
<evidence type="ECO:0000313" key="29">
    <source>
        <dbReference type="Proteomes" id="UP000092460"/>
    </source>
</evidence>
<dbReference type="STRING" id="67801.A0A1B0B431"/>
<dbReference type="NCBIfam" id="TIGR00614">
    <property type="entry name" value="recQ_fam"/>
    <property type="match status" value="1"/>
</dbReference>
<accession>A0A1B0B431</accession>
<dbReference type="GO" id="GO:0005634">
    <property type="term" value="C:nucleus"/>
    <property type="evidence" value="ECO:0007669"/>
    <property type="project" value="UniProtKB-SubCell"/>
</dbReference>
<dbReference type="InterPro" id="IPR014001">
    <property type="entry name" value="Helicase_ATP-bd"/>
</dbReference>
<evidence type="ECO:0000256" key="17">
    <source>
        <dbReference type="ARBA" id="ARBA00034808"/>
    </source>
</evidence>
<feature type="compositionally biased region" description="Basic and acidic residues" evidence="24">
    <location>
        <begin position="297"/>
        <end position="306"/>
    </location>
</feature>
<protein>
    <recommendedName>
        <fullName evidence="19">ATP-dependent DNA helicase Q4</fullName>
        <ecNumber evidence="17">5.6.2.4</ecNumber>
    </recommendedName>
    <alternativeName>
        <fullName evidence="20">DNA 3'-5' helicase RecQ4</fullName>
    </alternativeName>
    <alternativeName>
        <fullName evidence="21">DNA helicase, RecQ-like type 4</fullName>
    </alternativeName>
    <alternativeName>
        <fullName evidence="22">RecQ protein-like 4</fullName>
    </alternativeName>
</protein>
<evidence type="ECO:0000256" key="22">
    <source>
        <dbReference type="ARBA" id="ARBA00084018"/>
    </source>
</evidence>
<dbReference type="PANTHER" id="PTHR13710:SF108">
    <property type="entry name" value="ATP-DEPENDENT DNA HELICASE Q4"/>
    <property type="match status" value="1"/>
</dbReference>
<dbReference type="GO" id="GO:0016787">
    <property type="term" value="F:hydrolase activity"/>
    <property type="evidence" value="ECO:0007669"/>
    <property type="project" value="UniProtKB-KW"/>
</dbReference>
<dbReference type="InterPro" id="IPR027417">
    <property type="entry name" value="P-loop_NTPase"/>
</dbReference>
<keyword evidence="23" id="KW-0863">Zinc-finger</keyword>
<evidence type="ECO:0000256" key="23">
    <source>
        <dbReference type="PROSITE-ProRule" id="PRU00047"/>
    </source>
</evidence>
<keyword evidence="7" id="KW-0479">Metal-binding</keyword>
<feature type="domain" description="CCHC-type" evidence="25">
    <location>
        <begin position="626"/>
        <end position="641"/>
    </location>
</feature>
<dbReference type="SUPFAM" id="SSF52540">
    <property type="entry name" value="P-loop containing nucleoside triphosphate hydrolases"/>
    <property type="match status" value="1"/>
</dbReference>
<name>A0A1B0B431_9MUSC</name>
<evidence type="ECO:0000256" key="1">
    <source>
        <dbReference type="ARBA" id="ARBA00001947"/>
    </source>
</evidence>
<evidence type="ECO:0000256" key="20">
    <source>
        <dbReference type="ARBA" id="ARBA00076756"/>
    </source>
</evidence>
<comment type="subcellular location">
    <subcellularLocation>
        <location evidence="3">Cytoplasm</location>
    </subcellularLocation>
    <subcellularLocation>
        <location evidence="2">Nucleus</location>
    </subcellularLocation>
</comment>
<dbReference type="SUPFAM" id="SSF57756">
    <property type="entry name" value="Retrovirus zinc finger-like domains"/>
    <property type="match status" value="1"/>
</dbReference>
<dbReference type="GO" id="GO:0043138">
    <property type="term" value="F:3'-5' DNA helicase activity"/>
    <property type="evidence" value="ECO:0007669"/>
    <property type="project" value="UniProtKB-EC"/>
</dbReference>
<keyword evidence="14" id="KW-0413">Isomerase</keyword>
<comment type="cofactor">
    <cofactor evidence="1">
        <name>Zn(2+)</name>
        <dbReference type="ChEBI" id="CHEBI:29105"/>
    </cofactor>
</comment>
<dbReference type="GO" id="GO:0005737">
    <property type="term" value="C:cytoplasm"/>
    <property type="evidence" value="ECO:0007669"/>
    <property type="project" value="UniProtKB-SubCell"/>
</dbReference>
<organism evidence="28 29">
    <name type="scientific">Glossina palpalis gambiensis</name>
    <dbReference type="NCBI Taxonomy" id="67801"/>
    <lineage>
        <taxon>Eukaryota</taxon>
        <taxon>Metazoa</taxon>
        <taxon>Ecdysozoa</taxon>
        <taxon>Arthropoda</taxon>
        <taxon>Hexapoda</taxon>
        <taxon>Insecta</taxon>
        <taxon>Pterygota</taxon>
        <taxon>Neoptera</taxon>
        <taxon>Endopterygota</taxon>
        <taxon>Diptera</taxon>
        <taxon>Brachycera</taxon>
        <taxon>Muscomorpha</taxon>
        <taxon>Hippoboscoidea</taxon>
        <taxon>Glossinidae</taxon>
        <taxon>Glossina</taxon>
    </lineage>
</organism>
<feature type="domain" description="Helicase ATP-binding" evidence="26">
    <location>
        <begin position="832"/>
        <end position="1009"/>
    </location>
</feature>
<dbReference type="Pfam" id="PF00270">
    <property type="entry name" value="DEAD"/>
    <property type="match status" value="1"/>
</dbReference>
<dbReference type="VEuPathDB" id="VectorBase:GPPI018217"/>
<sequence length="1552" mass="175746">MEDSTVKIKYQKYKLRVKVWEKEFRKKHGRIPSKYDIKEAHQEIKDSYKMYYKMKTAFLENTLNDTLSDDGFDVLKLSQVDGGLDITLSENSVNAQGSQLPLNFSELVDDCNNFPAIEAKAQKEDAKKKVSDNVNKLNGFKREFEPVEELSLNNKAWDNEIKKKNELKEKTEVVKKKSLGLNFTQKLFQNSSFSKRNPRKSLTRTISSQKNISDISVNNSLINAGDSLPDLETILVEKAKEQQMAAIIVNPLLAIEKCEDAIKTEIDEGWLERTSNQNGLKSLSTPKIEENVTQTKGEGRPSELNDIHVNNFSKKSQEEGLAAPLDIEKSNNLNKLGERKRKRSYDSDYDSIVGDSEDETSLQKHRHIIKRGRVTSTTIPQAMDAKLSSQQGTSKFKKSSEKLECIPDHKDFMIDVNKSMDFKGGQPKIKRNVAVTGRKPITNKIRLKKEKAQLSSETFKKNRNRPKMRRHTLTKLKMESECPNETIDEKLFDPEDLKYALVLEAKDIATVPRAKLDDLRVVHKLAHKYISNIVPMKNTQSAPIQDESGINEKQVIAQRKLEEKISAGKLNENFIKINIEKKTFVRGKKSINYSRYKKKQWRHKKHVAALAGQDMDMGGCDGGTLKCFKCAKTGHFAENCKIKGDTLLPLSAQLEEDSSPFPTLKEAERMASQCALAVHSRNVSKLPKAANAKIYQENSFEQRMDDKEVAGDSPDNNININEQTVSIKTNSLMETDDELENINFEMCIEGYEKSIPSIKQYVGQKVPEEFIKAAGLNGKDFMFNQTSSVYSNDTPLYDLEEDGQVKNVTPEVLEALKMFGHTNFRKGQDRAIMRILSGLSTLVTLSTGSGKSLCYQLPAYMYSRQKNCITLVISPLVSLMEDQVTGVPHFLRAHCLHTNQTRQQKMKTLELISNGEVDILLVSPETIVAGERSTGFGSILQQLPPIAFACIDEAHCVSQWSHNFRPSYLMICKVLKNNLGVKCVLGLTATATLPTRISIITNLGITDGEQGVISDIPLPDNLILSVSKDENRDHALLELLLSKRFEACYSIIIYCTRRDECERIAAFLRTCLQERIVYQASGKRKRGVINWYAEPYHAGMAASRRRTIQNAFMNNELRIVVATIAFGMGINKSDIRAVIHYNMPATFESYCQEIGRAGRDNQTAHCHLFLDSKGGDKNELRRHIYANSIDRHVIRKLLQRVFVPCSCAGSKTSNSSQEEASEKHNIMKSVQRSCPGHEIGFSIEKTVEALDIPQENISTLLCYMELDNRWRINILSNAFITAKVISYGGAKYLKYAAKKCPPLAMAIAWEIKDGKFKEHGNIIEFSIIDIAAAIGWNSGVVKYQLKNLEWTQVDGLPKRSPITVTFNDLGFRLTAPGDFTTAEIDEALDNLYNRTVKQEKTQLMQLQYVCQGLSSVAYDTFKSCSIEQFSADRCHQLKAIIRNYFKNDYPKDLKLEIEASCSSNAAWALQFDFFDSDSITDEDIMNDVNALLSMYPENNFSGRNIARIFHGIPSPNYPAVMWYRCKYWRAHPKANFNRIVQLANTVIVRRRT</sequence>
<dbReference type="Gene3D" id="3.40.50.300">
    <property type="entry name" value="P-loop containing nucleotide triphosphate hydrolases"/>
    <property type="match status" value="2"/>
</dbReference>
<keyword evidence="10" id="KW-0347">Helicase</keyword>
<dbReference type="InterPro" id="IPR036875">
    <property type="entry name" value="Znf_CCHC_sf"/>
</dbReference>
<keyword evidence="8" id="KW-0547">Nucleotide-binding</keyword>
<dbReference type="InterPro" id="IPR001650">
    <property type="entry name" value="Helicase_C-like"/>
</dbReference>
<dbReference type="PROSITE" id="PS51192">
    <property type="entry name" value="HELICASE_ATP_BIND_1"/>
    <property type="match status" value="1"/>
</dbReference>
<evidence type="ECO:0000256" key="13">
    <source>
        <dbReference type="ARBA" id="ARBA00023125"/>
    </source>
</evidence>
<evidence type="ECO:0000256" key="4">
    <source>
        <dbReference type="ARBA" id="ARBA00005446"/>
    </source>
</evidence>
<dbReference type="SMART" id="SM00490">
    <property type="entry name" value="HELICc"/>
    <property type="match status" value="1"/>
</dbReference>
<evidence type="ECO:0000256" key="11">
    <source>
        <dbReference type="ARBA" id="ARBA00022833"/>
    </source>
</evidence>
<keyword evidence="29" id="KW-1185">Reference proteome</keyword>
<dbReference type="GO" id="GO:0008270">
    <property type="term" value="F:zinc ion binding"/>
    <property type="evidence" value="ECO:0007669"/>
    <property type="project" value="UniProtKB-KW"/>
</dbReference>
<keyword evidence="11" id="KW-0862">Zinc</keyword>
<reference evidence="29" key="1">
    <citation type="submission" date="2015-01" db="EMBL/GenBank/DDBJ databases">
        <authorList>
            <person name="Aksoy S."/>
            <person name="Warren W."/>
            <person name="Wilson R.K."/>
        </authorList>
    </citation>
    <scope>NUCLEOTIDE SEQUENCE [LARGE SCALE GENOMIC DNA]</scope>
    <source>
        <strain evidence="29">IAEA</strain>
    </source>
</reference>
<evidence type="ECO:0000256" key="8">
    <source>
        <dbReference type="ARBA" id="ARBA00022741"/>
    </source>
</evidence>
<keyword evidence="9" id="KW-0378">Hydrolase</keyword>
<keyword evidence="12" id="KW-0067">ATP-binding</keyword>
<reference evidence="28" key="2">
    <citation type="submission" date="2020-05" db="UniProtKB">
        <authorList>
            <consortium name="EnsemblMetazoa"/>
        </authorList>
    </citation>
    <scope>IDENTIFICATION</scope>
    <source>
        <strain evidence="28">IAEA</strain>
    </source>
</reference>
<evidence type="ECO:0000256" key="19">
    <source>
        <dbReference type="ARBA" id="ARBA00074290"/>
    </source>
</evidence>
<dbReference type="GO" id="GO:0000724">
    <property type="term" value="P:double-strand break repair via homologous recombination"/>
    <property type="evidence" value="ECO:0007669"/>
    <property type="project" value="TreeGrafter"/>
</dbReference>
<dbReference type="CDD" id="cd18018">
    <property type="entry name" value="DEXHc_RecQ4-like"/>
    <property type="match status" value="1"/>
</dbReference>
<comment type="catalytic activity">
    <reaction evidence="16">
        <text>Couples ATP hydrolysis with the unwinding of duplex DNA by translocating in the 3'-5' direction.</text>
        <dbReference type="EC" id="5.6.2.4"/>
    </reaction>
</comment>
<evidence type="ECO:0000256" key="3">
    <source>
        <dbReference type="ARBA" id="ARBA00004496"/>
    </source>
</evidence>
<evidence type="ECO:0000256" key="24">
    <source>
        <dbReference type="SAM" id="MobiDB-lite"/>
    </source>
</evidence>
<evidence type="ECO:0000256" key="5">
    <source>
        <dbReference type="ARBA" id="ARBA00022490"/>
    </source>
</evidence>
<dbReference type="InterPro" id="IPR011545">
    <property type="entry name" value="DEAD/DEAH_box_helicase_dom"/>
</dbReference>
<dbReference type="SMART" id="SM00343">
    <property type="entry name" value="ZnF_C2HC"/>
    <property type="match status" value="1"/>
</dbReference>
<dbReference type="InterPro" id="IPR001878">
    <property type="entry name" value="Znf_CCHC"/>
</dbReference>
<keyword evidence="5" id="KW-0963">Cytoplasm</keyword>
<evidence type="ECO:0000256" key="14">
    <source>
        <dbReference type="ARBA" id="ARBA00023235"/>
    </source>
</evidence>
<evidence type="ECO:0000256" key="21">
    <source>
        <dbReference type="ARBA" id="ARBA00078242"/>
    </source>
</evidence>
<dbReference type="FunFam" id="1.10.10.1460:FF:000001">
    <property type="entry name" value="DNA replication regulator Sld2"/>
    <property type="match status" value="1"/>
</dbReference>
<dbReference type="EnsemblMetazoa" id="GPPI018217-RA">
    <property type="protein sequence ID" value="GPPI018217-PA"/>
    <property type="gene ID" value="GPPI018217"/>
</dbReference>
<feature type="domain" description="Helicase C-terminal" evidence="27">
    <location>
        <begin position="1040"/>
        <end position="1202"/>
    </location>
</feature>
<evidence type="ECO:0000256" key="12">
    <source>
        <dbReference type="ARBA" id="ARBA00022840"/>
    </source>
</evidence>
<dbReference type="PROSITE" id="PS50158">
    <property type="entry name" value="ZF_CCHC"/>
    <property type="match status" value="1"/>
</dbReference>
<dbReference type="InterPro" id="IPR021110">
    <property type="entry name" value="DNA_rep_checkpnt_protein"/>
</dbReference>
<dbReference type="EC" id="5.6.2.4" evidence="17"/>
<dbReference type="PROSITE" id="PS51194">
    <property type="entry name" value="HELICASE_CTER"/>
    <property type="match status" value="1"/>
</dbReference>
<dbReference type="FunFam" id="3.40.50.300:FF:000772">
    <property type="entry name" value="ATP-dependent DNA helicase Q4"/>
    <property type="match status" value="1"/>
</dbReference>
<evidence type="ECO:0000259" key="25">
    <source>
        <dbReference type="PROSITE" id="PS50158"/>
    </source>
</evidence>
<dbReference type="CDD" id="cd18794">
    <property type="entry name" value="SF2_C_RecQ"/>
    <property type="match status" value="1"/>
</dbReference>
<dbReference type="Gene3D" id="1.10.10.1460">
    <property type="match status" value="1"/>
</dbReference>
<dbReference type="InterPro" id="IPR004589">
    <property type="entry name" value="DNA_helicase_ATP-dep_RecQ"/>
</dbReference>
<dbReference type="GO" id="GO:0003677">
    <property type="term" value="F:DNA binding"/>
    <property type="evidence" value="ECO:0007669"/>
    <property type="project" value="UniProtKB-KW"/>
</dbReference>
<evidence type="ECO:0000256" key="18">
    <source>
        <dbReference type="ARBA" id="ARBA00049360"/>
    </source>
</evidence>
<dbReference type="Proteomes" id="UP000092460">
    <property type="component" value="Unassembled WGS sequence"/>
</dbReference>
<dbReference type="GO" id="GO:0006260">
    <property type="term" value="P:DNA replication"/>
    <property type="evidence" value="ECO:0007669"/>
    <property type="project" value="InterPro"/>
</dbReference>
<feature type="region of interest" description="Disordered" evidence="24">
    <location>
        <begin position="277"/>
        <end position="306"/>
    </location>
</feature>
<evidence type="ECO:0000256" key="2">
    <source>
        <dbReference type="ARBA" id="ARBA00004123"/>
    </source>
</evidence>
<dbReference type="GO" id="GO:0005694">
    <property type="term" value="C:chromosome"/>
    <property type="evidence" value="ECO:0007669"/>
    <property type="project" value="TreeGrafter"/>
</dbReference>
<keyword evidence="13" id="KW-0238">DNA-binding</keyword>
<evidence type="ECO:0000256" key="9">
    <source>
        <dbReference type="ARBA" id="ARBA00022801"/>
    </source>
</evidence>
<evidence type="ECO:0000256" key="16">
    <source>
        <dbReference type="ARBA" id="ARBA00034617"/>
    </source>
</evidence>
<dbReference type="GO" id="GO:0005524">
    <property type="term" value="F:ATP binding"/>
    <property type="evidence" value="ECO:0007669"/>
    <property type="project" value="UniProtKB-KW"/>
</dbReference>
<dbReference type="GO" id="GO:0051276">
    <property type="term" value="P:chromosome organization"/>
    <property type="evidence" value="ECO:0007669"/>
    <property type="project" value="UniProtKB-ARBA"/>
</dbReference>
<evidence type="ECO:0000256" key="10">
    <source>
        <dbReference type="ARBA" id="ARBA00022806"/>
    </source>
</evidence>
<evidence type="ECO:0000256" key="6">
    <source>
        <dbReference type="ARBA" id="ARBA00022553"/>
    </source>
</evidence>
<comment type="catalytic activity">
    <reaction evidence="18">
        <text>ATP + H2O = ADP + phosphate + H(+)</text>
        <dbReference type="Rhea" id="RHEA:13065"/>
        <dbReference type="ChEBI" id="CHEBI:15377"/>
        <dbReference type="ChEBI" id="CHEBI:15378"/>
        <dbReference type="ChEBI" id="CHEBI:30616"/>
        <dbReference type="ChEBI" id="CHEBI:43474"/>
        <dbReference type="ChEBI" id="CHEBI:456216"/>
    </reaction>
</comment>
<evidence type="ECO:0000256" key="15">
    <source>
        <dbReference type="ARBA" id="ARBA00023242"/>
    </source>
</evidence>
<dbReference type="SMART" id="SM00487">
    <property type="entry name" value="DEXDc"/>
    <property type="match status" value="1"/>
</dbReference>
<dbReference type="GO" id="GO:0009378">
    <property type="term" value="F:four-way junction helicase activity"/>
    <property type="evidence" value="ECO:0007669"/>
    <property type="project" value="TreeGrafter"/>
</dbReference>
<dbReference type="PANTHER" id="PTHR13710">
    <property type="entry name" value="DNA HELICASE RECQ FAMILY MEMBER"/>
    <property type="match status" value="1"/>
</dbReference>
<dbReference type="FunFam" id="3.40.50.300:FF:001084">
    <property type="entry name" value="RecQ like helicase 4"/>
    <property type="match status" value="1"/>
</dbReference>
<dbReference type="CDD" id="cd22289">
    <property type="entry name" value="RecQL4_SLD2_NTD"/>
    <property type="match status" value="1"/>
</dbReference>
<keyword evidence="15" id="KW-0539">Nucleus</keyword>
<keyword evidence="6" id="KW-0597">Phosphoprotein</keyword>
<evidence type="ECO:0000256" key="7">
    <source>
        <dbReference type="ARBA" id="ARBA00022723"/>
    </source>
</evidence>
<dbReference type="EMBL" id="JXJN01008166">
    <property type="status" value="NOT_ANNOTATED_CDS"/>
    <property type="molecule type" value="Genomic_DNA"/>
</dbReference>
<comment type="similarity">
    <text evidence="4">Belongs to the helicase family. RecQ subfamily.</text>
</comment>
<evidence type="ECO:0000259" key="26">
    <source>
        <dbReference type="PROSITE" id="PS51192"/>
    </source>
</evidence>
<dbReference type="Pfam" id="PF00271">
    <property type="entry name" value="Helicase_C"/>
    <property type="match status" value="1"/>
</dbReference>
<evidence type="ECO:0000313" key="28">
    <source>
        <dbReference type="EnsemblMetazoa" id="GPPI018217-PA"/>
    </source>
</evidence>
<dbReference type="Pfam" id="PF11719">
    <property type="entry name" value="Drc1-Sld2"/>
    <property type="match status" value="1"/>
</dbReference>